<name>A0A212K7P3_9FIRM</name>
<dbReference type="EMBL" id="FLUN01000001">
    <property type="protein sequence ID" value="SBW07720.1"/>
    <property type="molecule type" value="Genomic_DNA"/>
</dbReference>
<sequence length="82" mass="9286">MGERRAEGRGRILISGDTPCGCYCCVVQRNCNDPNDDYDTSAVAAGLKDGNMHHPDLRKNRGRLLWDLHNRQIGIVDWKTFL</sequence>
<organism evidence="1">
    <name type="scientific">uncultured Eubacteriales bacterium</name>
    <dbReference type="NCBI Taxonomy" id="172733"/>
    <lineage>
        <taxon>Bacteria</taxon>
        <taxon>Bacillati</taxon>
        <taxon>Bacillota</taxon>
        <taxon>Clostridia</taxon>
        <taxon>Eubacteriales</taxon>
        <taxon>environmental samples</taxon>
    </lineage>
</organism>
<dbReference type="AlphaFoldDB" id="A0A212K7P3"/>
<reference evidence="1" key="1">
    <citation type="submission" date="2016-04" db="EMBL/GenBank/DDBJ databases">
        <authorList>
            <person name="Evans L.H."/>
            <person name="Alamgir A."/>
            <person name="Owens N."/>
            <person name="Weber N.D."/>
            <person name="Virtaneva K."/>
            <person name="Barbian K."/>
            <person name="Babar A."/>
            <person name="Rosenke K."/>
        </authorList>
    </citation>
    <scope>NUCLEOTIDE SEQUENCE</scope>
    <source>
        <strain evidence="1">86</strain>
    </source>
</reference>
<accession>A0A212K7P3</accession>
<proteinExistence type="predicted"/>
<protein>
    <submittedName>
        <fullName evidence="1">Uncharacterized protein</fullName>
    </submittedName>
</protein>
<gene>
    <name evidence="1" type="ORF">KL86CLO1_12337</name>
</gene>
<evidence type="ECO:0000313" key="1">
    <source>
        <dbReference type="EMBL" id="SBW07720.1"/>
    </source>
</evidence>